<feature type="domain" description="Methyltransferase FkbM" evidence="1">
    <location>
        <begin position="54"/>
        <end position="213"/>
    </location>
</feature>
<evidence type="ECO:0000313" key="3">
    <source>
        <dbReference type="Proteomes" id="UP000199650"/>
    </source>
</evidence>
<dbReference type="RefSeq" id="WP_091433737.1">
    <property type="nucleotide sequence ID" value="NZ_FOJB01000003.1"/>
</dbReference>
<name>A0A1I0R994_9RHOB</name>
<proteinExistence type="predicted"/>
<dbReference type="Proteomes" id="UP000199650">
    <property type="component" value="Unassembled WGS sequence"/>
</dbReference>
<dbReference type="InterPro" id="IPR052514">
    <property type="entry name" value="SAM-dependent_MTase"/>
</dbReference>
<gene>
    <name evidence="2" type="ORF">SAMN05444851_3270</name>
</gene>
<evidence type="ECO:0000259" key="1">
    <source>
        <dbReference type="Pfam" id="PF05050"/>
    </source>
</evidence>
<keyword evidence="3" id="KW-1185">Reference proteome</keyword>
<dbReference type="PANTHER" id="PTHR34203:SF15">
    <property type="entry name" value="SLL1173 PROTEIN"/>
    <property type="match status" value="1"/>
</dbReference>
<dbReference type="InterPro" id="IPR006342">
    <property type="entry name" value="FkbM_mtfrase"/>
</dbReference>
<dbReference type="SUPFAM" id="SSF53335">
    <property type="entry name" value="S-adenosyl-L-methionine-dependent methyltransferases"/>
    <property type="match status" value="1"/>
</dbReference>
<dbReference type="AlphaFoldDB" id="A0A1I0R994"/>
<evidence type="ECO:0000313" key="2">
    <source>
        <dbReference type="EMBL" id="SEW37371.1"/>
    </source>
</evidence>
<dbReference type="GO" id="GO:0032259">
    <property type="term" value="P:methylation"/>
    <property type="evidence" value="ECO:0007669"/>
    <property type="project" value="UniProtKB-KW"/>
</dbReference>
<sequence length="234" mass="25442">MQDTDGPQALEIAKLTQQLEKLMRRQARNQRAAHAKGLLQGICSMLKPGDVVLDCGANIGEVTVPLAKTGAHIHAFEPDPYAFGKLSDATRDLDNVTLHNAAVGTKTGTINLMRAENFGDNPRGASVKSTVISGGRKIDETTENTLEVPLISLPDFLADLTAKHGQIAFLKMDIEGAELEILEAMLADGLFDKITLTVAETHENKFKALRDRFRALRAAVAKAHPPTRVNLDWI</sequence>
<dbReference type="NCBIfam" id="TIGR01444">
    <property type="entry name" value="fkbM_fam"/>
    <property type="match status" value="1"/>
</dbReference>
<dbReference type="EMBL" id="FOJB01000003">
    <property type="protein sequence ID" value="SEW37371.1"/>
    <property type="molecule type" value="Genomic_DNA"/>
</dbReference>
<protein>
    <submittedName>
        <fullName evidence="2">Methyltransferase, FkbM family</fullName>
    </submittedName>
</protein>
<accession>A0A1I0R994</accession>
<reference evidence="2 3" key="1">
    <citation type="submission" date="2016-10" db="EMBL/GenBank/DDBJ databases">
        <authorList>
            <person name="de Groot N.N."/>
        </authorList>
    </citation>
    <scope>NUCLEOTIDE SEQUENCE [LARGE SCALE GENOMIC DNA]</scope>
    <source>
        <strain evidence="2 3">DSM 29439</strain>
    </source>
</reference>
<dbReference type="InterPro" id="IPR029063">
    <property type="entry name" value="SAM-dependent_MTases_sf"/>
</dbReference>
<keyword evidence="2" id="KW-0808">Transferase</keyword>
<dbReference type="OrthoDB" id="4104638at2"/>
<dbReference type="STRING" id="1173584.SAMN05444851_3270"/>
<dbReference type="PANTHER" id="PTHR34203">
    <property type="entry name" value="METHYLTRANSFERASE, FKBM FAMILY PROTEIN"/>
    <property type="match status" value="1"/>
</dbReference>
<keyword evidence="2" id="KW-0489">Methyltransferase</keyword>
<dbReference type="Gene3D" id="3.40.50.150">
    <property type="entry name" value="Vaccinia Virus protein VP39"/>
    <property type="match status" value="1"/>
</dbReference>
<dbReference type="GO" id="GO:0008168">
    <property type="term" value="F:methyltransferase activity"/>
    <property type="evidence" value="ECO:0007669"/>
    <property type="project" value="UniProtKB-KW"/>
</dbReference>
<dbReference type="Pfam" id="PF05050">
    <property type="entry name" value="Methyltransf_21"/>
    <property type="match status" value="1"/>
</dbReference>
<organism evidence="2 3">
    <name type="scientific">Aliiroseovarius sediminilitoris</name>
    <dbReference type="NCBI Taxonomy" id="1173584"/>
    <lineage>
        <taxon>Bacteria</taxon>
        <taxon>Pseudomonadati</taxon>
        <taxon>Pseudomonadota</taxon>
        <taxon>Alphaproteobacteria</taxon>
        <taxon>Rhodobacterales</taxon>
        <taxon>Paracoccaceae</taxon>
        <taxon>Aliiroseovarius</taxon>
    </lineage>
</organism>